<gene>
    <name evidence="2" type="ORF">OUZ56_009513</name>
</gene>
<evidence type="ECO:0000313" key="2">
    <source>
        <dbReference type="EMBL" id="KAK4024125.1"/>
    </source>
</evidence>
<sequence length="220" mass="24424">MVVVSVSSRNRVDGSLLPLFWPVQSVVLGDCTSFFLLSPLEAGLGKTKRPDFSILIHLRSSQHTSCATKRHNTIQDLLESLLVKQGHDVTINNAIPGQRLRPDVEFQLSGSRVMVDVVVCYDQPGSMENAYQRKYDKYSSHGRILPLVVGSLGSWYPRNDEIRSILGINGRSWGAFRFKARLAAIQGSMEMVGAHFHHGAPNPEAEDIPPFPVETPYPVD</sequence>
<feature type="region of interest" description="Disordered" evidence="1">
    <location>
        <begin position="201"/>
        <end position="220"/>
    </location>
</feature>
<reference evidence="2 3" key="1">
    <citation type="journal article" date="2023" name="Nucleic Acids Res.">
        <title>The hologenome of Daphnia magna reveals possible DNA methylation and microbiome-mediated evolution of the host genome.</title>
        <authorList>
            <person name="Chaturvedi A."/>
            <person name="Li X."/>
            <person name="Dhandapani V."/>
            <person name="Marshall H."/>
            <person name="Kissane S."/>
            <person name="Cuenca-Cambronero M."/>
            <person name="Asole G."/>
            <person name="Calvet F."/>
            <person name="Ruiz-Romero M."/>
            <person name="Marangio P."/>
            <person name="Guigo R."/>
            <person name="Rago D."/>
            <person name="Mirbahai L."/>
            <person name="Eastwood N."/>
            <person name="Colbourne J.K."/>
            <person name="Zhou J."/>
            <person name="Mallon E."/>
            <person name="Orsini L."/>
        </authorList>
    </citation>
    <scope>NUCLEOTIDE SEQUENCE [LARGE SCALE GENOMIC DNA]</scope>
    <source>
        <strain evidence="2">LRV0_1</strain>
    </source>
</reference>
<protein>
    <submittedName>
        <fullName evidence="2">Uncharacterized protein</fullName>
    </submittedName>
</protein>
<organism evidence="2 3">
    <name type="scientific">Daphnia magna</name>
    <dbReference type="NCBI Taxonomy" id="35525"/>
    <lineage>
        <taxon>Eukaryota</taxon>
        <taxon>Metazoa</taxon>
        <taxon>Ecdysozoa</taxon>
        <taxon>Arthropoda</taxon>
        <taxon>Crustacea</taxon>
        <taxon>Branchiopoda</taxon>
        <taxon>Diplostraca</taxon>
        <taxon>Cladocera</taxon>
        <taxon>Anomopoda</taxon>
        <taxon>Daphniidae</taxon>
        <taxon>Daphnia</taxon>
    </lineage>
</organism>
<accession>A0ABR0AG67</accession>
<name>A0ABR0AG67_9CRUS</name>
<keyword evidence="3" id="KW-1185">Reference proteome</keyword>
<dbReference type="EMBL" id="JAOYFB010000037">
    <property type="protein sequence ID" value="KAK4024125.1"/>
    <property type="molecule type" value="Genomic_DNA"/>
</dbReference>
<proteinExistence type="predicted"/>
<evidence type="ECO:0000256" key="1">
    <source>
        <dbReference type="SAM" id="MobiDB-lite"/>
    </source>
</evidence>
<comment type="caution">
    <text evidence="2">The sequence shown here is derived from an EMBL/GenBank/DDBJ whole genome shotgun (WGS) entry which is preliminary data.</text>
</comment>
<dbReference type="Proteomes" id="UP001234178">
    <property type="component" value="Unassembled WGS sequence"/>
</dbReference>
<feature type="compositionally biased region" description="Pro residues" evidence="1">
    <location>
        <begin position="209"/>
        <end position="220"/>
    </location>
</feature>
<evidence type="ECO:0000313" key="3">
    <source>
        <dbReference type="Proteomes" id="UP001234178"/>
    </source>
</evidence>